<evidence type="ECO:0000313" key="2">
    <source>
        <dbReference type="Proteomes" id="UP001497453"/>
    </source>
</evidence>
<evidence type="ECO:0000313" key="1">
    <source>
        <dbReference type="EMBL" id="CAL1708411.1"/>
    </source>
</evidence>
<dbReference type="EMBL" id="OZ037948">
    <property type="protein sequence ID" value="CAL1708411.1"/>
    <property type="molecule type" value="Genomic_DNA"/>
</dbReference>
<gene>
    <name evidence="1" type="ORF">GFSPODELE1_LOCUS6840</name>
</gene>
<accession>A0ABP1DKN0</accession>
<proteinExistence type="predicted"/>
<dbReference type="Proteomes" id="UP001497453">
    <property type="component" value="Chromosome 5"/>
</dbReference>
<name>A0ABP1DKN0_9APHY</name>
<keyword evidence="2" id="KW-1185">Reference proteome</keyword>
<reference evidence="2" key="1">
    <citation type="submission" date="2024-04" db="EMBL/GenBank/DDBJ databases">
        <authorList>
            <person name="Shaw F."/>
            <person name="Minotto A."/>
        </authorList>
    </citation>
    <scope>NUCLEOTIDE SEQUENCE [LARGE SCALE GENOMIC DNA]</scope>
</reference>
<sequence length="364" mass="41140">MANVLSIIDEFPEPLGWGYDELCRYVRQRCSMPQLVLTYQEVIASDTMGELRFNILTSLETRSVRLPEPFIVTINKGGFKLRIEEFYSALGWLIADSELKNQDIWSLEVAKYHFPRIAQRFAHLCHIAYENVFKDQKAPPPTYVQLIWYSLDELEIGDPVLTTTLASLIPDIARGLRLTESQWQAIQDRCEHVAPLLRIYLQGSLPANEVYYAKVAAAPDKNDVMHSWLGGCEMCNPHRTWDPYDCDGDDTTDSPSNTCLLDHSDCSDSSCAIPATVPLHLHTVRQASSGAPMYFADPSQSNLPLEHSLMRQYYCSHGNVADAQWEPESQIDGTFPTAVPQVDTQAIDSAATWTSGMTHYRERM</sequence>
<organism evidence="1 2">
    <name type="scientific">Somion occarium</name>
    <dbReference type="NCBI Taxonomy" id="3059160"/>
    <lineage>
        <taxon>Eukaryota</taxon>
        <taxon>Fungi</taxon>
        <taxon>Dikarya</taxon>
        <taxon>Basidiomycota</taxon>
        <taxon>Agaricomycotina</taxon>
        <taxon>Agaricomycetes</taxon>
        <taxon>Polyporales</taxon>
        <taxon>Cerrenaceae</taxon>
        <taxon>Somion</taxon>
    </lineage>
</organism>
<protein>
    <submittedName>
        <fullName evidence="1">Uncharacterized protein</fullName>
    </submittedName>
</protein>